<evidence type="ECO:0000256" key="5">
    <source>
        <dbReference type="SAM" id="SignalP"/>
    </source>
</evidence>
<evidence type="ECO:0000256" key="3">
    <source>
        <dbReference type="ARBA" id="ARBA00022525"/>
    </source>
</evidence>
<dbReference type="InterPro" id="IPR001534">
    <property type="entry name" value="Transthyretin-like"/>
</dbReference>
<gene>
    <name evidence="6" type="ORF">ANCCAN_12362</name>
</gene>
<comment type="caution">
    <text evidence="6">The sequence shown here is derived from an EMBL/GenBank/DDBJ whole genome shotgun (WGS) entry which is preliminary data.</text>
</comment>
<dbReference type="GO" id="GO:0005576">
    <property type="term" value="C:extracellular region"/>
    <property type="evidence" value="ECO:0007669"/>
    <property type="project" value="UniProtKB-SubCell"/>
</dbReference>
<dbReference type="Pfam" id="PF01060">
    <property type="entry name" value="TTR-52"/>
    <property type="match status" value="1"/>
</dbReference>
<proteinExistence type="inferred from homology"/>
<reference evidence="6 7" key="1">
    <citation type="submission" date="2014-10" db="EMBL/GenBank/DDBJ databases">
        <title>Draft genome of the hookworm Ancylostoma caninum.</title>
        <authorList>
            <person name="Mitreva M."/>
        </authorList>
    </citation>
    <scope>NUCLEOTIDE SEQUENCE [LARGE SCALE GENOMIC DNA]</scope>
    <source>
        <strain evidence="6 7">Baltimore</strain>
    </source>
</reference>
<evidence type="ECO:0000313" key="6">
    <source>
        <dbReference type="EMBL" id="RCN41692.1"/>
    </source>
</evidence>
<keyword evidence="7" id="KW-1185">Reference proteome</keyword>
<comment type="subcellular location">
    <subcellularLocation>
        <location evidence="1">Secreted</location>
    </subcellularLocation>
</comment>
<dbReference type="OrthoDB" id="5809908at2759"/>
<keyword evidence="4 5" id="KW-0732">Signal</keyword>
<evidence type="ECO:0000256" key="4">
    <source>
        <dbReference type="ARBA" id="ARBA00022729"/>
    </source>
</evidence>
<keyword evidence="3" id="KW-0964">Secreted</keyword>
<accession>A0A368GBF5</accession>
<comment type="similarity">
    <text evidence="2">Belongs to the nematode transthyretin-like family.</text>
</comment>
<name>A0A368GBF5_ANCCA</name>
<protein>
    <submittedName>
        <fullName evidence="6">Transthyretin-like family protein</fullName>
    </submittedName>
</protein>
<dbReference type="AlphaFoldDB" id="A0A368GBF5"/>
<dbReference type="PANTHER" id="PTHR21700">
    <property type="entry name" value="TRANSTHYRETIN-LIKE FAMILY PROTEIN-RELATED"/>
    <property type="match status" value="1"/>
</dbReference>
<sequence>MRAIILLIFLPFSRAIPKYDSLRTVKAMGTLMCKGKPLEGQLVEVYDKEANEGNSRSLVASTKTNWRGGFTLKFETLKVSNVEPSFKLVFKHRCNYQGYCRKKNRMVSLPIPPQHIGHGKNPVQFHDFGTLNLETNLPGKTFDCPMWDTTNSNSPRRA</sequence>
<dbReference type="InterPro" id="IPR038479">
    <property type="entry name" value="Transthyretin-like_sf"/>
</dbReference>
<dbReference type="Proteomes" id="UP000252519">
    <property type="component" value="Unassembled WGS sequence"/>
</dbReference>
<feature type="chain" id="PRO_5016826333" evidence="5">
    <location>
        <begin position="16"/>
        <end position="158"/>
    </location>
</feature>
<evidence type="ECO:0000256" key="1">
    <source>
        <dbReference type="ARBA" id="ARBA00004613"/>
    </source>
</evidence>
<evidence type="ECO:0000313" key="7">
    <source>
        <dbReference type="Proteomes" id="UP000252519"/>
    </source>
</evidence>
<feature type="signal peptide" evidence="5">
    <location>
        <begin position="1"/>
        <end position="15"/>
    </location>
</feature>
<dbReference type="GO" id="GO:0009986">
    <property type="term" value="C:cell surface"/>
    <property type="evidence" value="ECO:0007669"/>
    <property type="project" value="InterPro"/>
</dbReference>
<evidence type="ECO:0000256" key="2">
    <source>
        <dbReference type="ARBA" id="ARBA00010112"/>
    </source>
</evidence>
<organism evidence="6 7">
    <name type="scientific">Ancylostoma caninum</name>
    <name type="common">Dog hookworm</name>
    <dbReference type="NCBI Taxonomy" id="29170"/>
    <lineage>
        <taxon>Eukaryota</taxon>
        <taxon>Metazoa</taxon>
        <taxon>Ecdysozoa</taxon>
        <taxon>Nematoda</taxon>
        <taxon>Chromadorea</taxon>
        <taxon>Rhabditida</taxon>
        <taxon>Rhabditina</taxon>
        <taxon>Rhabditomorpha</taxon>
        <taxon>Strongyloidea</taxon>
        <taxon>Ancylostomatidae</taxon>
        <taxon>Ancylostomatinae</taxon>
        <taxon>Ancylostoma</taxon>
    </lineage>
</organism>
<dbReference type="EMBL" id="JOJR01000225">
    <property type="protein sequence ID" value="RCN41692.1"/>
    <property type="molecule type" value="Genomic_DNA"/>
</dbReference>
<dbReference type="Gene3D" id="2.60.40.3330">
    <property type="match status" value="1"/>
</dbReference>